<keyword evidence="2" id="KW-1185">Reference proteome</keyword>
<dbReference type="AlphaFoldDB" id="A0A972FW24"/>
<dbReference type="Proteomes" id="UP000737113">
    <property type="component" value="Unassembled WGS sequence"/>
</dbReference>
<organism evidence="1 2">
    <name type="scientific">Shewanella salipaludis</name>
    <dbReference type="NCBI Taxonomy" id="2723052"/>
    <lineage>
        <taxon>Bacteria</taxon>
        <taxon>Pseudomonadati</taxon>
        <taxon>Pseudomonadota</taxon>
        <taxon>Gammaproteobacteria</taxon>
        <taxon>Alteromonadales</taxon>
        <taxon>Shewanellaceae</taxon>
        <taxon>Shewanella</taxon>
    </lineage>
</organism>
<dbReference type="EMBL" id="JAAXYH010000016">
    <property type="protein sequence ID" value="NMH66821.1"/>
    <property type="molecule type" value="Genomic_DNA"/>
</dbReference>
<reference evidence="1" key="1">
    <citation type="submission" date="2020-04" db="EMBL/GenBank/DDBJ databases">
        <title>Description of Shewanella salipaludis sp. nov., isolated from a salt marsh.</title>
        <authorList>
            <person name="Park S."/>
            <person name="Yoon J.-H."/>
        </authorList>
    </citation>
    <scope>NUCLEOTIDE SEQUENCE</scope>
    <source>
        <strain evidence="1">SHSM-M6</strain>
    </source>
</reference>
<accession>A0A972FW24</accession>
<name>A0A972FW24_9GAMM</name>
<comment type="caution">
    <text evidence="1">The sequence shown here is derived from an EMBL/GenBank/DDBJ whole genome shotgun (WGS) entry which is preliminary data.</text>
</comment>
<evidence type="ECO:0000313" key="1">
    <source>
        <dbReference type="EMBL" id="NMH66821.1"/>
    </source>
</evidence>
<proteinExistence type="predicted"/>
<protein>
    <submittedName>
        <fullName evidence="1">Uncharacterized protein</fullName>
    </submittedName>
</protein>
<gene>
    <name evidence="1" type="ORF">HC757_16810</name>
</gene>
<dbReference type="RefSeq" id="WP_169565548.1">
    <property type="nucleotide sequence ID" value="NZ_JAAXYH010000016.1"/>
</dbReference>
<sequence>MKGWIIVGILAVMIYYLATQTRHLDGPIAQTQTLLQRAKNKLDAMTGTHIIKAEHKLSTLKNSIADRLSSRERQEFEQILVSPQAAAAFKDEFCNMRTLSHPVFSKDNLQLICDKL</sequence>
<evidence type="ECO:0000313" key="2">
    <source>
        <dbReference type="Proteomes" id="UP000737113"/>
    </source>
</evidence>